<proteinExistence type="predicted"/>
<feature type="transmembrane region" description="Helical" evidence="1">
    <location>
        <begin position="113"/>
        <end position="135"/>
    </location>
</feature>
<evidence type="ECO:0000259" key="2">
    <source>
        <dbReference type="Pfam" id="PF07885"/>
    </source>
</evidence>
<dbReference type="OrthoDB" id="2974133at2"/>
<dbReference type="AlphaFoldDB" id="A0A0N7KZ23"/>
<keyword evidence="1" id="KW-0472">Membrane</keyword>
<feature type="domain" description="Potassium channel" evidence="2">
    <location>
        <begin position="57"/>
        <end position="132"/>
    </location>
</feature>
<dbReference type="EMBL" id="LC066397">
    <property type="protein sequence ID" value="BAT31321.1"/>
    <property type="molecule type" value="Genomic_DNA"/>
</dbReference>
<dbReference type="Gene3D" id="1.10.287.70">
    <property type="match status" value="1"/>
</dbReference>
<evidence type="ECO:0000256" key="1">
    <source>
        <dbReference type="SAM" id="Phobius"/>
    </source>
</evidence>
<dbReference type="SUPFAM" id="SSF81324">
    <property type="entry name" value="Voltage-gated potassium channels"/>
    <property type="match status" value="1"/>
</dbReference>
<keyword evidence="1" id="KW-0812">Transmembrane</keyword>
<feature type="transmembrane region" description="Helical" evidence="1">
    <location>
        <begin position="6"/>
        <end position="24"/>
    </location>
</feature>
<dbReference type="Pfam" id="PF07885">
    <property type="entry name" value="Ion_trans_2"/>
    <property type="match status" value="1"/>
</dbReference>
<name>A0A0N7KZ23_9HYPH</name>
<feature type="transmembrane region" description="Helical" evidence="1">
    <location>
        <begin position="45"/>
        <end position="69"/>
    </location>
</feature>
<evidence type="ECO:0000313" key="3">
    <source>
        <dbReference type="EMBL" id="BAT31321.1"/>
    </source>
</evidence>
<dbReference type="InterPro" id="IPR013099">
    <property type="entry name" value="K_chnl_dom"/>
</dbReference>
<organism evidence="3">
    <name type="scientific">Fulvimarina pelagi</name>
    <dbReference type="NCBI Taxonomy" id="217511"/>
    <lineage>
        <taxon>Bacteria</taxon>
        <taxon>Pseudomonadati</taxon>
        <taxon>Pseudomonadota</taxon>
        <taxon>Alphaproteobacteria</taxon>
        <taxon>Hyphomicrobiales</taxon>
        <taxon>Aurantimonadaceae</taxon>
        <taxon>Fulvimarina</taxon>
    </lineage>
</organism>
<keyword evidence="1" id="KW-1133">Transmembrane helix</keyword>
<dbReference type="RefSeq" id="WP_007065867.1">
    <property type="nucleotide sequence ID" value="NZ_BBWO01000005.1"/>
</dbReference>
<sequence>MFFLTHLILPFGTAGLVVLVHRLVMDQVSRRLGRLEASITPSRTVFAVVILLAAHLVEIGVFAGSFAMLVGFGEEPMLTGAFDRSLEDYLYYSGTAYTSLGIGDIVPHGAARIMTAVEAVTGLVMIAWTAAFLYAEAIY</sequence>
<protein>
    <submittedName>
        <fullName evidence="3">Membrane protein</fullName>
    </submittedName>
</protein>
<accession>A0A0N7KZ23</accession>
<reference evidence="3" key="1">
    <citation type="journal article" date="2015" name="Proc. Natl. Acad. Sci. U.S.A.">
        <title>Bacterial clade with the ribosomal RNA operon on a small plasmid rather than the chromosome.</title>
        <authorList>
            <person name="Anda M."/>
            <person name="Ohtsubo Y."/>
            <person name="Okubo T."/>
            <person name="Sugawara M."/>
            <person name="Nagata Y."/>
            <person name="Tsuda M."/>
            <person name="Minamisawa K."/>
            <person name="Mitsui H."/>
        </authorList>
    </citation>
    <scope>NUCLEOTIDE SEQUENCE</scope>
    <source>
        <strain evidence="3">DSM 15513</strain>
    </source>
</reference>